<dbReference type="PANTHER" id="PTHR12970:SF1">
    <property type="entry name" value="PROTEASOME ASSEMBLY CHAPERONE 2"/>
    <property type="match status" value="1"/>
</dbReference>
<proteinExistence type="evidence at transcript level"/>
<dbReference type="EMBL" id="AB701640">
    <property type="protein sequence ID" value="BAL70292.1"/>
    <property type="molecule type" value="mRNA"/>
</dbReference>
<name>H7CHJ4_9HYME</name>
<dbReference type="InterPro" id="IPR019151">
    <property type="entry name" value="Proteasome_assmbl_chaperone_2"/>
</dbReference>
<organism evidence="5">
    <name type="scientific">Meteorus pulchricornis</name>
    <dbReference type="NCBI Taxonomy" id="51522"/>
    <lineage>
        <taxon>Eukaryota</taxon>
        <taxon>Metazoa</taxon>
        <taxon>Ecdysozoa</taxon>
        <taxon>Arthropoda</taxon>
        <taxon>Hexapoda</taxon>
        <taxon>Insecta</taxon>
        <taxon>Pterygota</taxon>
        <taxon>Neoptera</taxon>
        <taxon>Endopterygota</taxon>
        <taxon>Hymenoptera</taxon>
        <taxon>Apocrita</taxon>
        <taxon>Ichneumonoidea</taxon>
        <taxon>Braconidae</taxon>
        <taxon>Meteorinae</taxon>
        <taxon>Meteorus</taxon>
    </lineage>
</organism>
<evidence type="ECO:0000256" key="3">
    <source>
        <dbReference type="ARBA" id="ARBA00025745"/>
    </source>
</evidence>
<accession>H7CHJ4</accession>
<dbReference type="GO" id="GO:0005829">
    <property type="term" value="C:cytosol"/>
    <property type="evidence" value="ECO:0007669"/>
    <property type="project" value="TreeGrafter"/>
</dbReference>
<evidence type="ECO:0000256" key="2">
    <source>
        <dbReference type="ARBA" id="ARBA00023186"/>
    </source>
</evidence>
<comment type="subunit">
    <text evidence="4">Forms a heterodimer with PSMG1.</text>
</comment>
<dbReference type="InterPro" id="IPR038389">
    <property type="entry name" value="PSMG2_sf"/>
</dbReference>
<dbReference type="PANTHER" id="PTHR12970">
    <property type="entry name" value="PROTEASOME ASSEMBLY CHAPERONE 2"/>
    <property type="match status" value="1"/>
</dbReference>
<dbReference type="GO" id="GO:0043248">
    <property type="term" value="P:proteasome assembly"/>
    <property type="evidence" value="ECO:0007669"/>
    <property type="project" value="TreeGrafter"/>
</dbReference>
<dbReference type="Gene3D" id="3.40.50.10900">
    <property type="entry name" value="PAC-like subunit"/>
    <property type="match status" value="1"/>
</dbReference>
<sequence length="251" mass="27835">MIKLIENIDLSGCTLIIPAVAVGNVGQLAVDLLITSTKMKRIGHVISSCFIPILGADPYVKDSTELCTASDVYHSAEKKIVAIQIRSPSVKGLQKFFNDLKDFIHIEKISKVIILTSGWAHTRTDAQLRSEPLRYLTSPSIEKEYGKLFDELNWIKLESTKNPFDDSDCLEIPGGGFAMKLHHYLTINQIPPGVILKFCSEGDNVPDAVALTTYLDKWLPCGITDSGGKIVVKYPHSWEFLFGNPAPLEIY</sequence>
<dbReference type="AlphaFoldDB" id="H7CHJ4"/>
<evidence type="ECO:0000256" key="1">
    <source>
        <dbReference type="ARBA" id="ARBA00019186"/>
    </source>
</evidence>
<reference evidence="5" key="1">
    <citation type="submission" date="2012-03" db="EMBL/GenBank/DDBJ databases">
        <title>The major constituents of the venom gland of a braconid endoparasitoid, Meteorus pulchricornis.</title>
        <authorList>
            <person name="Sano T."/>
            <person name="Miura K."/>
        </authorList>
    </citation>
    <scope>NUCLEOTIDE SEQUENCE</scope>
</reference>
<evidence type="ECO:0000313" key="5">
    <source>
        <dbReference type="EMBL" id="BAL70292.1"/>
    </source>
</evidence>
<evidence type="ECO:0000256" key="4">
    <source>
        <dbReference type="PIRNR" id="PIRNR010044"/>
    </source>
</evidence>
<comment type="similarity">
    <text evidence="3 4">Belongs to the PSMG2 family.</text>
</comment>
<keyword evidence="2 4" id="KW-0143">Chaperone</keyword>
<dbReference type="Pfam" id="PF09754">
    <property type="entry name" value="PAC2"/>
    <property type="match status" value="1"/>
</dbReference>
<dbReference type="InterPro" id="IPR016562">
    <property type="entry name" value="Proteasome_assmbl_chp_2_euk"/>
</dbReference>
<protein>
    <recommendedName>
        <fullName evidence="1 4">Proteasome assembly chaperone 2</fullName>
    </recommendedName>
</protein>
<comment type="function">
    <text evidence="4">Chaperone protein which promotes assembly of the 20S proteasome as part of a heterodimer with PSMG1.</text>
</comment>
<keyword evidence="5" id="KW-0647">Proteasome</keyword>
<dbReference type="PIRSF" id="PIRSF010044">
    <property type="entry name" value="UCP010044"/>
    <property type="match status" value="1"/>
</dbReference>
<dbReference type="GO" id="GO:0000502">
    <property type="term" value="C:proteasome complex"/>
    <property type="evidence" value="ECO:0007669"/>
    <property type="project" value="UniProtKB-KW"/>
</dbReference>
<dbReference type="GO" id="GO:0005634">
    <property type="term" value="C:nucleus"/>
    <property type="evidence" value="ECO:0007669"/>
    <property type="project" value="TreeGrafter"/>
</dbReference>